<gene>
    <name evidence="3" type="ORF">SAMN06265795_1147</name>
</gene>
<dbReference type="EMBL" id="FZOT01000014">
    <property type="protein sequence ID" value="SNT10128.1"/>
    <property type="molecule type" value="Genomic_DNA"/>
</dbReference>
<reference evidence="3 4" key="1">
    <citation type="submission" date="2017-06" db="EMBL/GenBank/DDBJ databases">
        <authorList>
            <person name="Kim H.J."/>
            <person name="Triplett B.A."/>
        </authorList>
    </citation>
    <scope>NUCLEOTIDE SEQUENCE [LARGE SCALE GENOMIC DNA]</scope>
    <source>
        <strain evidence="3 4">U15</strain>
    </source>
</reference>
<dbReference type="Pfam" id="PF13343">
    <property type="entry name" value="SBP_bac_6"/>
    <property type="match status" value="1"/>
</dbReference>
<evidence type="ECO:0000313" key="4">
    <source>
        <dbReference type="Proteomes" id="UP000198284"/>
    </source>
</evidence>
<evidence type="ECO:0000256" key="2">
    <source>
        <dbReference type="SAM" id="SignalP"/>
    </source>
</evidence>
<organism evidence="3 4">
    <name type="scientific">Noviherbaspirillum humi</name>
    <dbReference type="NCBI Taxonomy" id="1688639"/>
    <lineage>
        <taxon>Bacteria</taxon>
        <taxon>Pseudomonadati</taxon>
        <taxon>Pseudomonadota</taxon>
        <taxon>Betaproteobacteria</taxon>
        <taxon>Burkholderiales</taxon>
        <taxon>Oxalobacteraceae</taxon>
        <taxon>Noviherbaspirillum</taxon>
    </lineage>
</organism>
<protein>
    <submittedName>
        <fullName evidence="3">Iron(III) transport system substrate-binding protein</fullName>
    </submittedName>
</protein>
<sequence>MFKPFIRCSIALLFAAASLSSHAADPKPPMPVQEITTYQGADREERLLEGAKKEGEVTVYHAYPQLSNVTAAFTKKYGIKVKNWRSGSEAILQRVVSEARGKKFDVDIIHNNAPESEALHREGLIQPVKSPHLKDIMPAAIPAHGDWVGIAMDVYSAAYNTNSVKKEDLPKSYKDLLDPKWKGKLAVEAEDQGWFNTLVGLMGEQQGLKLFSDIVATNGISMRKGHSLLAQLVASGEVPLALSAYSWTPDLMKEKGAPIQGFLIDPVVAQFSSISMAKRAPHPYAAALFYDFMLTEGEKILADLKFVPTSKVVPSPIPAGTNIKYVDPVQALDNNEKWIKTFQNTMKSGK</sequence>
<feature type="signal peptide" evidence="2">
    <location>
        <begin position="1"/>
        <end position="23"/>
    </location>
</feature>
<dbReference type="Gene3D" id="3.40.190.10">
    <property type="entry name" value="Periplasmic binding protein-like II"/>
    <property type="match status" value="2"/>
</dbReference>
<dbReference type="AlphaFoldDB" id="A0A239JXD8"/>
<accession>A0A239JXD8</accession>
<evidence type="ECO:0000313" key="3">
    <source>
        <dbReference type="EMBL" id="SNT10128.1"/>
    </source>
</evidence>
<keyword evidence="4" id="KW-1185">Reference proteome</keyword>
<dbReference type="SUPFAM" id="SSF53850">
    <property type="entry name" value="Periplasmic binding protein-like II"/>
    <property type="match status" value="1"/>
</dbReference>
<feature type="chain" id="PRO_5012534458" evidence="2">
    <location>
        <begin position="24"/>
        <end position="350"/>
    </location>
</feature>
<evidence type="ECO:0000256" key="1">
    <source>
        <dbReference type="ARBA" id="ARBA00022729"/>
    </source>
</evidence>
<dbReference type="PANTHER" id="PTHR30006:SF24">
    <property type="entry name" value="SLL0237 PROTEIN"/>
    <property type="match status" value="1"/>
</dbReference>
<name>A0A239JXD8_9BURK</name>
<keyword evidence="1 2" id="KW-0732">Signal</keyword>
<dbReference type="PANTHER" id="PTHR30006">
    <property type="entry name" value="THIAMINE-BINDING PERIPLASMIC PROTEIN-RELATED"/>
    <property type="match status" value="1"/>
</dbReference>
<dbReference type="Proteomes" id="UP000198284">
    <property type="component" value="Unassembled WGS sequence"/>
</dbReference>
<dbReference type="RefSeq" id="WP_176442534.1">
    <property type="nucleotide sequence ID" value="NZ_FZOT01000014.1"/>
</dbReference>
<proteinExistence type="predicted"/>